<dbReference type="PANTHER" id="PTHR14030">
    <property type="entry name" value="MITOTIC CHECKPOINT SERINE/THREONINE-PROTEIN KINASE BUB1"/>
    <property type="match status" value="1"/>
</dbReference>
<reference evidence="6" key="2">
    <citation type="submission" date="2025-09" db="UniProtKB">
        <authorList>
            <consortium name="Ensembl"/>
        </authorList>
    </citation>
    <scope>IDENTIFICATION</scope>
</reference>
<dbReference type="GO" id="GO:0005634">
    <property type="term" value="C:nucleus"/>
    <property type="evidence" value="ECO:0007669"/>
    <property type="project" value="TreeGrafter"/>
</dbReference>
<dbReference type="Pfam" id="PF00069">
    <property type="entry name" value="Pkinase"/>
    <property type="match status" value="1"/>
</dbReference>
<dbReference type="InterPro" id="IPR015661">
    <property type="entry name" value="Bub1/Mad3"/>
</dbReference>
<feature type="domain" description="Protein kinase" evidence="5">
    <location>
        <begin position="1"/>
        <end position="243"/>
    </location>
</feature>
<evidence type="ECO:0000256" key="3">
    <source>
        <dbReference type="ARBA" id="ARBA00022838"/>
    </source>
</evidence>
<dbReference type="Gene3D" id="1.10.510.10">
    <property type="entry name" value="Transferase(Phosphotransferase) domain 1"/>
    <property type="match status" value="1"/>
</dbReference>
<dbReference type="Proteomes" id="UP000261660">
    <property type="component" value="Unplaced"/>
</dbReference>
<dbReference type="SUPFAM" id="SSF56112">
    <property type="entry name" value="Protein kinase-like (PK-like)"/>
    <property type="match status" value="1"/>
</dbReference>
<keyword evidence="2" id="KW-0158">Chromosome</keyword>
<protein>
    <recommendedName>
        <fullName evidence="5">Protein kinase domain-containing protein</fullName>
    </recommendedName>
</protein>
<name>A0A3Q3EBT3_9LABR</name>
<evidence type="ECO:0000313" key="6">
    <source>
        <dbReference type="Ensembl" id="ENSLBEP00000004905.1"/>
    </source>
</evidence>
<proteinExistence type="predicted"/>
<accession>A0A3Q3EBT3</accession>
<evidence type="ECO:0000256" key="4">
    <source>
        <dbReference type="ARBA" id="ARBA00023328"/>
    </source>
</evidence>
<dbReference type="GO" id="GO:0051754">
    <property type="term" value="P:meiotic sister chromatid cohesion, centromeric"/>
    <property type="evidence" value="ECO:0007669"/>
    <property type="project" value="TreeGrafter"/>
</dbReference>
<evidence type="ECO:0000256" key="2">
    <source>
        <dbReference type="ARBA" id="ARBA00022454"/>
    </source>
</evidence>
<keyword evidence="3" id="KW-0995">Kinetochore</keyword>
<evidence type="ECO:0000313" key="7">
    <source>
        <dbReference type="Proteomes" id="UP000261660"/>
    </source>
</evidence>
<dbReference type="InParanoid" id="A0A3Q3EBT3"/>
<dbReference type="InterPro" id="IPR008271">
    <property type="entry name" value="Ser/Thr_kinase_AS"/>
</dbReference>
<dbReference type="GO" id="GO:0007094">
    <property type="term" value="P:mitotic spindle assembly checkpoint signaling"/>
    <property type="evidence" value="ECO:0007669"/>
    <property type="project" value="InterPro"/>
</dbReference>
<dbReference type="SMART" id="SM00220">
    <property type="entry name" value="S_TKc"/>
    <property type="match status" value="1"/>
</dbReference>
<evidence type="ECO:0000256" key="1">
    <source>
        <dbReference type="ARBA" id="ARBA00004629"/>
    </source>
</evidence>
<dbReference type="InterPro" id="IPR000719">
    <property type="entry name" value="Prot_kinase_dom"/>
</dbReference>
<dbReference type="InterPro" id="IPR011009">
    <property type="entry name" value="Kinase-like_dom_sf"/>
</dbReference>
<dbReference type="PROSITE" id="PS50011">
    <property type="entry name" value="PROTEIN_KINASE_DOM"/>
    <property type="match status" value="1"/>
</dbReference>
<dbReference type="Ensembl" id="ENSLBET00000005174.1">
    <property type="protein sequence ID" value="ENSLBEP00000004905.1"/>
    <property type="gene ID" value="ENSLBEG00000003784.1"/>
</dbReference>
<reference evidence="6" key="1">
    <citation type="submission" date="2025-08" db="UniProtKB">
        <authorList>
            <consortium name="Ensembl"/>
        </authorList>
    </citation>
    <scope>IDENTIFICATION</scope>
</reference>
<keyword evidence="7" id="KW-1185">Reference proteome</keyword>
<dbReference type="STRING" id="56723.ENSLBEP00000004905"/>
<dbReference type="GeneTree" id="ENSGT00940000157865"/>
<dbReference type="GO" id="GO:0000776">
    <property type="term" value="C:kinetochore"/>
    <property type="evidence" value="ECO:0007669"/>
    <property type="project" value="UniProtKB-KW"/>
</dbReference>
<dbReference type="GO" id="GO:0005524">
    <property type="term" value="F:ATP binding"/>
    <property type="evidence" value="ECO:0007669"/>
    <property type="project" value="InterPro"/>
</dbReference>
<dbReference type="GO" id="GO:0004672">
    <property type="term" value="F:protein kinase activity"/>
    <property type="evidence" value="ECO:0007669"/>
    <property type="project" value="InterPro"/>
</dbReference>
<evidence type="ECO:0000259" key="5">
    <source>
        <dbReference type="PROSITE" id="PS50011"/>
    </source>
</evidence>
<dbReference type="AlphaFoldDB" id="A0A3Q3EBT3"/>
<comment type="subcellular location">
    <subcellularLocation>
        <location evidence="1">Chromosome</location>
        <location evidence="1">Centromere</location>
        <location evidence="1">Kinetochore</location>
    </subcellularLocation>
</comment>
<keyword evidence="4" id="KW-0137">Centromere</keyword>
<organism evidence="6 7">
    <name type="scientific">Labrus bergylta</name>
    <name type="common">ballan wrasse</name>
    <dbReference type="NCBI Taxonomy" id="56723"/>
    <lineage>
        <taxon>Eukaryota</taxon>
        <taxon>Metazoa</taxon>
        <taxon>Chordata</taxon>
        <taxon>Craniata</taxon>
        <taxon>Vertebrata</taxon>
        <taxon>Euteleostomi</taxon>
        <taxon>Actinopterygii</taxon>
        <taxon>Neopterygii</taxon>
        <taxon>Teleostei</taxon>
        <taxon>Neoteleostei</taxon>
        <taxon>Acanthomorphata</taxon>
        <taxon>Eupercaria</taxon>
        <taxon>Labriformes</taxon>
        <taxon>Labridae</taxon>
        <taxon>Labrus</taxon>
    </lineage>
</organism>
<dbReference type="PROSITE" id="PS00108">
    <property type="entry name" value="PROTEIN_KINASE_ST"/>
    <property type="match status" value="1"/>
</dbReference>
<dbReference type="PANTHER" id="PTHR14030:SF26">
    <property type="entry name" value="MITOTIC CHECKPOINT SERINE_THREONINE-PROTEIN KINASE BUB1"/>
    <property type="match status" value="1"/>
</dbReference>
<sequence length="243" mass="27604">MEDLDKPLDARLPPTARHLFGSLRSAHLFNNGSVLIGEIHNYGTLLNAVNIFKTLSDKVMPQPLVIYFTVCILRMVETLHGVRIIHADVKPDNFLLGERFLENKCFEAENVDHGLALVDLGQSIDMELFPQGTAFTSRCLTSGFQCTEMLSGKPWNYQTDYFGIAGTVHCMLFGTYMQVMNEDGVWKTNGIFRSDMWQDFFHTLLNSPLEADVRLQQNYSNKLPSLKSRLVVLLLESRKAARR</sequence>